<evidence type="ECO:0000313" key="2">
    <source>
        <dbReference type="EMBL" id="KAL2474026.1"/>
    </source>
</evidence>
<dbReference type="Proteomes" id="UP001604277">
    <property type="component" value="Unassembled WGS sequence"/>
</dbReference>
<dbReference type="PANTHER" id="PTHR33785:SF12">
    <property type="entry name" value="DUF1685 FAMILY PROTEIN"/>
    <property type="match status" value="1"/>
</dbReference>
<keyword evidence="3" id="KW-1185">Reference proteome</keyword>
<dbReference type="EMBL" id="JBFOLJ010000015">
    <property type="protein sequence ID" value="KAL2474026.1"/>
    <property type="molecule type" value="Genomic_DNA"/>
</dbReference>
<organism evidence="2 3">
    <name type="scientific">Forsythia ovata</name>
    <dbReference type="NCBI Taxonomy" id="205694"/>
    <lineage>
        <taxon>Eukaryota</taxon>
        <taxon>Viridiplantae</taxon>
        <taxon>Streptophyta</taxon>
        <taxon>Embryophyta</taxon>
        <taxon>Tracheophyta</taxon>
        <taxon>Spermatophyta</taxon>
        <taxon>Magnoliopsida</taxon>
        <taxon>eudicotyledons</taxon>
        <taxon>Gunneridae</taxon>
        <taxon>Pentapetalae</taxon>
        <taxon>asterids</taxon>
        <taxon>lamiids</taxon>
        <taxon>Lamiales</taxon>
        <taxon>Oleaceae</taxon>
        <taxon>Forsythieae</taxon>
        <taxon>Forsythia</taxon>
    </lineage>
</organism>
<sequence length="228" mass="26169">MEAEEILQLLDSYWFQNRFFTHKHDDQESKVSAMTNPSVLKVSVQLRPNLQVRSYSDQGLAQDVSFSQETESSPNSVILKPKLQKMFSGKEVIQFSNNEADEVKPKPPKGKTTTRRKDMSRSLSELEFKELKGFMDLGFVFTEEDKTSSSLVSIIPGLQHWGKIGVNENNWEKVSRPYLSESWGALNQIKAYNPLMKWKIPAAVHDEINMKDQLRVWAQTVASTIRRS</sequence>
<evidence type="ECO:0000256" key="1">
    <source>
        <dbReference type="SAM" id="MobiDB-lite"/>
    </source>
</evidence>
<reference evidence="3" key="1">
    <citation type="submission" date="2024-07" db="EMBL/GenBank/DDBJ databases">
        <title>Two chromosome-level genome assemblies of Korean endemic species Abeliophyllum distichum and Forsythia ovata (Oleaceae).</title>
        <authorList>
            <person name="Jang H."/>
        </authorList>
    </citation>
    <scope>NUCLEOTIDE SEQUENCE [LARGE SCALE GENOMIC DNA]</scope>
</reference>
<name>A0ABD1QGW6_9LAMI</name>
<accession>A0ABD1QGW6</accession>
<dbReference type="PANTHER" id="PTHR33785">
    <property type="entry name" value="OS06G0550800 PROTEIN"/>
    <property type="match status" value="1"/>
</dbReference>
<feature type="region of interest" description="Disordered" evidence="1">
    <location>
        <begin position="97"/>
        <end position="119"/>
    </location>
</feature>
<protein>
    <submittedName>
        <fullName evidence="2">Uncharacterized protein</fullName>
    </submittedName>
</protein>
<gene>
    <name evidence="2" type="ORF">Fot_49762</name>
</gene>
<evidence type="ECO:0000313" key="3">
    <source>
        <dbReference type="Proteomes" id="UP001604277"/>
    </source>
</evidence>
<proteinExistence type="predicted"/>
<comment type="caution">
    <text evidence="2">The sequence shown here is derived from an EMBL/GenBank/DDBJ whole genome shotgun (WGS) entry which is preliminary data.</text>
</comment>
<dbReference type="AlphaFoldDB" id="A0ABD1QGW6"/>